<dbReference type="Gene3D" id="2.60.40.1180">
    <property type="entry name" value="Golgi alpha-mannosidase II"/>
    <property type="match status" value="1"/>
</dbReference>
<dbReference type="GO" id="GO:0004560">
    <property type="term" value="F:alpha-L-fucosidase activity"/>
    <property type="evidence" value="ECO:0007669"/>
    <property type="project" value="InterPro"/>
</dbReference>
<evidence type="ECO:0000256" key="3">
    <source>
        <dbReference type="ARBA" id="ARBA00012662"/>
    </source>
</evidence>
<keyword evidence="4" id="KW-0732">Signal</keyword>
<dbReference type="Proteomes" id="UP000317371">
    <property type="component" value="Unassembled WGS sequence"/>
</dbReference>
<evidence type="ECO:0000256" key="2">
    <source>
        <dbReference type="ARBA" id="ARBA00007951"/>
    </source>
</evidence>
<dbReference type="InterPro" id="IPR000933">
    <property type="entry name" value="Glyco_hydro_29"/>
</dbReference>
<keyword evidence="6" id="KW-0326">Glycosidase</keyword>
<dbReference type="GO" id="GO:0016139">
    <property type="term" value="P:glycoside catabolic process"/>
    <property type="evidence" value="ECO:0007669"/>
    <property type="project" value="TreeGrafter"/>
</dbReference>
<dbReference type="EC" id="3.2.1.51" evidence="3"/>
<dbReference type="PRINTS" id="PR00741">
    <property type="entry name" value="GLHYDRLASE29"/>
</dbReference>
<dbReference type="GO" id="GO:0006004">
    <property type="term" value="P:fucose metabolic process"/>
    <property type="evidence" value="ECO:0007669"/>
    <property type="project" value="InterPro"/>
</dbReference>
<dbReference type="InParanoid" id="A0A540VKS1"/>
<dbReference type="SUPFAM" id="SSF51445">
    <property type="entry name" value="(Trans)glycosidases"/>
    <property type="match status" value="1"/>
</dbReference>
<proteinExistence type="inferred from homology"/>
<comment type="caution">
    <text evidence="9">The sequence shown here is derived from an EMBL/GenBank/DDBJ whole genome shotgun (WGS) entry which is preliminary data.</text>
</comment>
<dbReference type="Pfam" id="PF16757">
    <property type="entry name" value="Fucosidase_C"/>
    <property type="match status" value="1"/>
</dbReference>
<dbReference type="Gene3D" id="3.20.20.80">
    <property type="entry name" value="Glycosidases"/>
    <property type="match status" value="1"/>
</dbReference>
<dbReference type="InterPro" id="IPR031919">
    <property type="entry name" value="Fucosidase_C"/>
</dbReference>
<organism evidence="9 10">
    <name type="scientific">Litorilinea aerophila</name>
    <dbReference type="NCBI Taxonomy" id="1204385"/>
    <lineage>
        <taxon>Bacteria</taxon>
        <taxon>Bacillati</taxon>
        <taxon>Chloroflexota</taxon>
        <taxon>Caldilineae</taxon>
        <taxon>Caldilineales</taxon>
        <taxon>Caldilineaceae</taxon>
        <taxon>Litorilinea</taxon>
    </lineage>
</organism>
<dbReference type="Pfam" id="PF01120">
    <property type="entry name" value="Alpha_L_fucos"/>
    <property type="match status" value="1"/>
</dbReference>
<dbReference type="OrthoDB" id="107551at2"/>
<sequence>MTTDRLQQIENRISAGPFNASWDSLEAYQVPDWYQDGKFGIFIHWGVYAVPAFGNEWYPRNMYLQGSREYQHHLATYGPHRQFGYKDFIPLFKAEQYDPQAWARLFKEAGARFVVPVAEHHDGFQMYASDLSRWNAAQMGPKRDLIGELAEAVREEGMVFGVSSHRAEHWWFMGGGREFDSDVQDPQYEDFYGPARHPRPHEQYLANSPDQAFLEDWLLRCCELVEKYQPQLFWFDWWIMNLAFKPYLKKFAAYYYNMAASWGKGVAINHKYDAFPAGTAVFDIERGQVRSIRGLFWQNDTSVSKNSWGYIQDHDYKEANDIVCDLIDVVSKNGALLLNVGPRADGTIPEPEVEILRQIGGWLQVHGEAIYGTRPWITHGEGPTQVLEGAFTDTRRARFTSADIRFTTRGNTLYAHVLDWPADGQVVVHSLGTQAATRPPRIGQVELLGSPQPVTWHQEQDGLRVDVSGRPATGFPLVLKISPA</sequence>
<evidence type="ECO:0000256" key="1">
    <source>
        <dbReference type="ARBA" id="ARBA00004071"/>
    </source>
</evidence>
<evidence type="ECO:0000256" key="5">
    <source>
        <dbReference type="ARBA" id="ARBA00022801"/>
    </source>
</evidence>
<dbReference type="PANTHER" id="PTHR10030">
    <property type="entry name" value="ALPHA-L-FUCOSIDASE"/>
    <property type="match status" value="1"/>
</dbReference>
<dbReference type="PANTHER" id="PTHR10030:SF37">
    <property type="entry name" value="ALPHA-L-FUCOSIDASE-RELATED"/>
    <property type="match status" value="1"/>
</dbReference>
<keyword evidence="5" id="KW-0378">Hydrolase</keyword>
<dbReference type="FunFam" id="3.20.20.80:FF:000158">
    <property type="entry name" value="Exported alpha-L-fucosidase"/>
    <property type="match status" value="1"/>
</dbReference>
<evidence type="ECO:0000313" key="10">
    <source>
        <dbReference type="Proteomes" id="UP000317371"/>
    </source>
</evidence>
<dbReference type="InterPro" id="IPR017853">
    <property type="entry name" value="GH"/>
</dbReference>
<reference evidence="9 10" key="1">
    <citation type="submission" date="2019-06" db="EMBL/GenBank/DDBJ databases">
        <title>Genome sequence of Litorilinea aerophila BAA-2444.</title>
        <authorList>
            <person name="Maclea K.S."/>
            <person name="Maurais E.G."/>
            <person name="Iannazzi L.C."/>
        </authorList>
    </citation>
    <scope>NUCLEOTIDE SEQUENCE [LARGE SCALE GENOMIC DNA]</scope>
    <source>
        <strain evidence="9 10">ATCC BAA-2444</strain>
    </source>
</reference>
<dbReference type="InterPro" id="IPR057739">
    <property type="entry name" value="Glyco_hydro_29_N"/>
</dbReference>
<gene>
    <name evidence="9" type="ORF">FKZ61_02540</name>
</gene>
<keyword evidence="10" id="KW-1185">Reference proteome</keyword>
<dbReference type="PIRSF" id="PIRSF001092">
    <property type="entry name" value="Alpha-L-fucosidase"/>
    <property type="match status" value="1"/>
</dbReference>
<dbReference type="RefSeq" id="WP_141608509.1">
    <property type="nucleotide sequence ID" value="NZ_VIGC02000003.1"/>
</dbReference>
<comment type="function">
    <text evidence="1">Alpha-L-fucosidase is responsible for hydrolyzing the alpha-1,6-linked fucose joined to the reducing-end N-acetylglucosamine of the carbohydrate moieties of glycoproteins.</text>
</comment>
<evidence type="ECO:0000256" key="6">
    <source>
        <dbReference type="ARBA" id="ARBA00023295"/>
    </source>
</evidence>
<dbReference type="SMART" id="SM00812">
    <property type="entry name" value="Alpha_L_fucos"/>
    <property type="match status" value="1"/>
</dbReference>
<dbReference type="EMBL" id="VIGC01000003">
    <property type="protein sequence ID" value="TQE97316.1"/>
    <property type="molecule type" value="Genomic_DNA"/>
</dbReference>
<feature type="domain" description="Alpha-L-fucosidase C-terminal" evidence="8">
    <location>
        <begin position="401"/>
        <end position="468"/>
    </location>
</feature>
<accession>A0A540VKS1</accession>
<evidence type="ECO:0000259" key="7">
    <source>
        <dbReference type="Pfam" id="PF01120"/>
    </source>
</evidence>
<dbReference type="AlphaFoldDB" id="A0A540VKS1"/>
<dbReference type="GO" id="GO:0005764">
    <property type="term" value="C:lysosome"/>
    <property type="evidence" value="ECO:0007669"/>
    <property type="project" value="TreeGrafter"/>
</dbReference>
<comment type="similarity">
    <text evidence="2">Belongs to the glycosyl hydrolase 29 family.</text>
</comment>
<evidence type="ECO:0000313" key="9">
    <source>
        <dbReference type="EMBL" id="TQE97316.1"/>
    </source>
</evidence>
<feature type="domain" description="Glycoside hydrolase family 29 N-terminal" evidence="7">
    <location>
        <begin position="8"/>
        <end position="368"/>
    </location>
</feature>
<evidence type="ECO:0000256" key="4">
    <source>
        <dbReference type="ARBA" id="ARBA00022729"/>
    </source>
</evidence>
<name>A0A540VKS1_9CHLR</name>
<dbReference type="InterPro" id="IPR016286">
    <property type="entry name" value="FUC_metazoa-typ"/>
</dbReference>
<dbReference type="InterPro" id="IPR013780">
    <property type="entry name" value="Glyco_hydro_b"/>
</dbReference>
<evidence type="ECO:0000259" key="8">
    <source>
        <dbReference type="Pfam" id="PF16757"/>
    </source>
</evidence>
<protein>
    <recommendedName>
        <fullName evidence="3">alpha-L-fucosidase</fullName>
        <ecNumber evidence="3">3.2.1.51</ecNumber>
    </recommendedName>
</protein>